<dbReference type="InterPro" id="IPR052518">
    <property type="entry name" value="CHR_Transporter"/>
</dbReference>
<gene>
    <name evidence="8" type="primary">srpC_4</name>
    <name evidence="8" type="ORF">GALL_309800</name>
</gene>
<reference evidence="8" key="1">
    <citation type="submission" date="2016-10" db="EMBL/GenBank/DDBJ databases">
        <title>Sequence of Gallionella enrichment culture.</title>
        <authorList>
            <person name="Poehlein A."/>
            <person name="Muehling M."/>
            <person name="Daniel R."/>
        </authorList>
    </citation>
    <scope>NUCLEOTIDE SEQUENCE</scope>
</reference>
<keyword evidence="6 7" id="KW-0472">Membrane</keyword>
<evidence type="ECO:0000256" key="5">
    <source>
        <dbReference type="ARBA" id="ARBA00022989"/>
    </source>
</evidence>
<comment type="caution">
    <text evidence="8">The sequence shown here is derived from an EMBL/GenBank/DDBJ whole genome shotgun (WGS) entry which is preliminary data.</text>
</comment>
<sequence>MPDSVEASLVVRDQPHDLVDLFWTFNRLTLSGFGGVLPFAQRVLVDEKRWLDRAEFVNLLSISQVLPGPNLINLALMVGQRSFGWRGALAALGGMLAAPLLIVLAIAAGYSTWATVPLVHHALRGMELVTAGLVVAMALRLAPVMRRARSAPLWAAAAFAGVGLLRWPLLNVMLALGPAAVLLARYARKTP</sequence>
<keyword evidence="4 7" id="KW-0812">Transmembrane</keyword>
<proteinExistence type="inferred from homology"/>
<comment type="similarity">
    <text evidence="2">Belongs to the chromate ion transporter (CHR) (TC 2.A.51) family.</text>
</comment>
<evidence type="ECO:0000256" key="3">
    <source>
        <dbReference type="ARBA" id="ARBA00022475"/>
    </source>
</evidence>
<evidence type="ECO:0000256" key="6">
    <source>
        <dbReference type="ARBA" id="ARBA00023136"/>
    </source>
</evidence>
<dbReference type="EMBL" id="MLJW01000437">
    <property type="protein sequence ID" value="OIQ87153.1"/>
    <property type="molecule type" value="Genomic_DNA"/>
</dbReference>
<keyword evidence="3" id="KW-1003">Cell membrane</keyword>
<dbReference type="GO" id="GO:0005886">
    <property type="term" value="C:plasma membrane"/>
    <property type="evidence" value="ECO:0007669"/>
    <property type="project" value="UniProtKB-SubCell"/>
</dbReference>
<evidence type="ECO:0000256" key="7">
    <source>
        <dbReference type="SAM" id="Phobius"/>
    </source>
</evidence>
<protein>
    <submittedName>
        <fullName evidence="8">Putative chromate transport protein</fullName>
    </submittedName>
</protein>
<name>A0A1J5QU24_9ZZZZ</name>
<dbReference type="Pfam" id="PF02417">
    <property type="entry name" value="Chromate_transp"/>
    <property type="match status" value="1"/>
</dbReference>
<feature type="transmembrane region" description="Helical" evidence="7">
    <location>
        <begin position="88"/>
        <end position="110"/>
    </location>
</feature>
<evidence type="ECO:0000313" key="8">
    <source>
        <dbReference type="EMBL" id="OIQ87153.1"/>
    </source>
</evidence>
<organism evidence="8">
    <name type="scientific">mine drainage metagenome</name>
    <dbReference type="NCBI Taxonomy" id="410659"/>
    <lineage>
        <taxon>unclassified sequences</taxon>
        <taxon>metagenomes</taxon>
        <taxon>ecological metagenomes</taxon>
    </lineage>
</organism>
<evidence type="ECO:0000256" key="1">
    <source>
        <dbReference type="ARBA" id="ARBA00004651"/>
    </source>
</evidence>
<feature type="transmembrane region" description="Helical" evidence="7">
    <location>
        <begin position="122"/>
        <end position="139"/>
    </location>
</feature>
<dbReference type="AlphaFoldDB" id="A0A1J5QU24"/>
<comment type="subcellular location">
    <subcellularLocation>
        <location evidence="1">Cell membrane</location>
        <topology evidence="1">Multi-pass membrane protein</topology>
    </subcellularLocation>
</comment>
<dbReference type="GO" id="GO:0015109">
    <property type="term" value="F:chromate transmembrane transporter activity"/>
    <property type="evidence" value="ECO:0007669"/>
    <property type="project" value="InterPro"/>
</dbReference>
<accession>A0A1J5QU24</accession>
<dbReference type="InterPro" id="IPR003370">
    <property type="entry name" value="Chromate_transpt"/>
</dbReference>
<dbReference type="PANTHER" id="PTHR43663:SF1">
    <property type="entry name" value="CHROMATE TRANSPORTER"/>
    <property type="match status" value="1"/>
</dbReference>
<evidence type="ECO:0000256" key="2">
    <source>
        <dbReference type="ARBA" id="ARBA00005262"/>
    </source>
</evidence>
<keyword evidence="5 7" id="KW-1133">Transmembrane helix</keyword>
<feature type="transmembrane region" description="Helical" evidence="7">
    <location>
        <begin position="151"/>
        <end position="169"/>
    </location>
</feature>
<evidence type="ECO:0000256" key="4">
    <source>
        <dbReference type="ARBA" id="ARBA00022692"/>
    </source>
</evidence>
<dbReference type="PANTHER" id="PTHR43663">
    <property type="entry name" value="CHROMATE TRANSPORT PROTEIN-RELATED"/>
    <property type="match status" value="1"/>
</dbReference>